<organism evidence="8 9">
    <name type="scientific">Drechslerella stenobrocha 248</name>
    <dbReference type="NCBI Taxonomy" id="1043628"/>
    <lineage>
        <taxon>Eukaryota</taxon>
        <taxon>Fungi</taxon>
        <taxon>Dikarya</taxon>
        <taxon>Ascomycota</taxon>
        <taxon>Pezizomycotina</taxon>
        <taxon>Orbiliomycetes</taxon>
        <taxon>Orbiliales</taxon>
        <taxon>Orbiliaceae</taxon>
        <taxon>Drechslerella</taxon>
    </lineage>
</organism>
<feature type="compositionally biased region" description="Polar residues" evidence="6">
    <location>
        <begin position="106"/>
        <end position="115"/>
    </location>
</feature>
<feature type="coiled-coil region" evidence="5">
    <location>
        <begin position="874"/>
        <end position="901"/>
    </location>
</feature>
<keyword evidence="4" id="KW-0112">Calmodulin-binding</keyword>
<keyword evidence="5" id="KW-0175">Coiled coil</keyword>
<dbReference type="PANTHER" id="PTHR22706:SF1">
    <property type="entry name" value="ASSEMBLY FACTOR FOR SPINDLE MICROTUBULES"/>
    <property type="match status" value="1"/>
</dbReference>
<evidence type="ECO:0000259" key="7">
    <source>
        <dbReference type="PROSITE" id="PS50021"/>
    </source>
</evidence>
<feature type="region of interest" description="Disordered" evidence="6">
    <location>
        <begin position="1"/>
        <end position="23"/>
    </location>
</feature>
<dbReference type="GO" id="GO:0005516">
    <property type="term" value="F:calmodulin binding"/>
    <property type="evidence" value="ECO:0007669"/>
    <property type="project" value="UniProtKB-KW"/>
</dbReference>
<evidence type="ECO:0000256" key="1">
    <source>
        <dbReference type="ARBA" id="ARBA00004496"/>
    </source>
</evidence>
<feature type="compositionally biased region" description="Low complexity" evidence="6">
    <location>
        <begin position="262"/>
        <end position="276"/>
    </location>
</feature>
<dbReference type="GO" id="GO:0000922">
    <property type="term" value="C:spindle pole"/>
    <property type="evidence" value="ECO:0007669"/>
    <property type="project" value="TreeGrafter"/>
</dbReference>
<dbReference type="GO" id="GO:0005737">
    <property type="term" value="C:cytoplasm"/>
    <property type="evidence" value="ECO:0007669"/>
    <property type="project" value="UniProtKB-SubCell"/>
</dbReference>
<keyword evidence="3" id="KW-0677">Repeat</keyword>
<protein>
    <recommendedName>
        <fullName evidence="7">Calponin-homology (CH) domain-containing protein</fullName>
    </recommendedName>
</protein>
<dbReference type="Proteomes" id="UP000024837">
    <property type="component" value="Unassembled WGS sequence"/>
</dbReference>
<evidence type="ECO:0000256" key="3">
    <source>
        <dbReference type="ARBA" id="ARBA00022737"/>
    </source>
</evidence>
<gene>
    <name evidence="8" type="ORF">DRE_02755</name>
</gene>
<dbReference type="Gene3D" id="1.10.418.10">
    <property type="entry name" value="Calponin-like domain"/>
    <property type="match status" value="1"/>
</dbReference>
<keyword evidence="9" id="KW-1185">Reference proteome</keyword>
<evidence type="ECO:0000256" key="4">
    <source>
        <dbReference type="ARBA" id="ARBA00022860"/>
    </source>
</evidence>
<feature type="compositionally biased region" description="Polar residues" evidence="6">
    <location>
        <begin position="289"/>
        <end position="309"/>
    </location>
</feature>
<feature type="region of interest" description="Disordered" evidence="6">
    <location>
        <begin position="62"/>
        <end position="132"/>
    </location>
</feature>
<feature type="domain" description="Calponin-homology (CH)" evidence="7">
    <location>
        <begin position="586"/>
        <end position="701"/>
    </location>
</feature>
<name>W7I6L9_9PEZI</name>
<dbReference type="InterPro" id="IPR036872">
    <property type="entry name" value="CH_dom_sf"/>
</dbReference>
<feature type="region of interest" description="Disordered" evidence="6">
    <location>
        <begin position="205"/>
        <end position="349"/>
    </location>
</feature>
<dbReference type="AlphaFoldDB" id="W7I6L9"/>
<dbReference type="PROSITE" id="PS50021">
    <property type="entry name" value="CH"/>
    <property type="match status" value="1"/>
</dbReference>
<dbReference type="InterPro" id="IPR001715">
    <property type="entry name" value="CH_dom"/>
</dbReference>
<dbReference type="HOGENOM" id="CLU_293886_0_0_1"/>
<keyword evidence="2" id="KW-0963">Cytoplasm</keyword>
<evidence type="ECO:0000256" key="5">
    <source>
        <dbReference type="SAM" id="Coils"/>
    </source>
</evidence>
<dbReference type="GO" id="GO:0051295">
    <property type="term" value="P:establishment of meiotic spindle localization"/>
    <property type="evidence" value="ECO:0007669"/>
    <property type="project" value="TreeGrafter"/>
</dbReference>
<reference evidence="8 9" key="1">
    <citation type="submission" date="2013-05" db="EMBL/GenBank/DDBJ databases">
        <title>Drechslerella stenobrocha genome reveals carnivorous origination and mechanical trapping mechanism of predatory fungi.</title>
        <authorList>
            <person name="Liu X."/>
            <person name="Zhang W."/>
            <person name="Liu K."/>
        </authorList>
    </citation>
    <scope>NUCLEOTIDE SEQUENCE [LARGE SCALE GENOMIC DNA]</scope>
    <source>
        <strain evidence="8 9">248</strain>
    </source>
</reference>
<proteinExistence type="predicted"/>
<evidence type="ECO:0000256" key="2">
    <source>
        <dbReference type="ARBA" id="ARBA00022490"/>
    </source>
</evidence>
<dbReference type="OrthoDB" id="76388at2759"/>
<feature type="region of interest" description="Disordered" evidence="6">
    <location>
        <begin position="971"/>
        <end position="1018"/>
    </location>
</feature>
<feature type="compositionally biased region" description="Polar residues" evidence="6">
    <location>
        <begin position="70"/>
        <end position="83"/>
    </location>
</feature>
<dbReference type="PROSITE" id="PS50096">
    <property type="entry name" value="IQ"/>
    <property type="match status" value="2"/>
</dbReference>
<dbReference type="PANTHER" id="PTHR22706">
    <property type="entry name" value="ASSEMBLY FACTOR FOR SPINDLE MICROTUBULES"/>
    <property type="match status" value="1"/>
</dbReference>
<comment type="subcellular location">
    <subcellularLocation>
        <location evidence="1">Cytoplasm</location>
    </subcellularLocation>
</comment>
<dbReference type="GO" id="GO:0000278">
    <property type="term" value="P:mitotic cell cycle"/>
    <property type="evidence" value="ECO:0007669"/>
    <property type="project" value="TreeGrafter"/>
</dbReference>
<dbReference type="SUPFAM" id="SSF47576">
    <property type="entry name" value="Calponin-homology domain, CH-domain"/>
    <property type="match status" value="1"/>
</dbReference>
<dbReference type="InterPro" id="IPR051185">
    <property type="entry name" value="ASPM"/>
</dbReference>
<dbReference type="EMBL" id="KI966407">
    <property type="protein sequence ID" value="EWC47873.1"/>
    <property type="molecule type" value="Genomic_DNA"/>
</dbReference>
<dbReference type="GO" id="GO:0007051">
    <property type="term" value="P:spindle organization"/>
    <property type="evidence" value="ECO:0007669"/>
    <property type="project" value="TreeGrafter"/>
</dbReference>
<evidence type="ECO:0000256" key="6">
    <source>
        <dbReference type="SAM" id="MobiDB-lite"/>
    </source>
</evidence>
<dbReference type="InterPro" id="IPR000048">
    <property type="entry name" value="IQ_motif_EF-hand-BS"/>
</dbReference>
<evidence type="ECO:0000313" key="8">
    <source>
        <dbReference type="EMBL" id="EWC47873.1"/>
    </source>
</evidence>
<evidence type="ECO:0000313" key="9">
    <source>
        <dbReference type="Proteomes" id="UP000024837"/>
    </source>
</evidence>
<sequence>MDLIDTPCPPPNRRKRLRPPSPSLTLLADHVDQFTTEISAATYGLRPLNSLAIAPKRRRIPLRLTRKIPTENSETKQAATAKTSPDAPEDVPSTSTSKAGLRRMSTRSQTANTSVIEGRDDESGDPSILPSSPAALVSNSSIIQPNLSFSDIDSTSTTIIPNSSPNVSAIALLSAAKAKPETQNGHSRKRRRISELVRRVASAAVAKATLSKPKPVPNPKEPPKPTKRATTLTKPTDKKRPVTTAAKPISQANPNKKPPGSRTRATTNLAANNTTRPALKQVTRGMNPPTRSVNTDSEQLKKQSSNSSIGRLRLQKSSAPKPFSDTEYVKRTNRVSKPSSKPARKSASDYTKLEYPLKPELYDTSWLDSQEGVLTQLANEILGATVVSPAPETDTRQSLAEIYNSAEYCTLLDRLKASILHGVLKPSEDQLDQKSKLGEDLGLRDKFAKIFMETYSPQSLKLAMEVVTGRWMGDHKATERDLQAFFETFFIDIEDDSGSWESYGANSHGTMRLWTETETIGSKAWALHRTIQRSLLLVKLLDHGKTCGLFKEPLFRASSESKSSEVVVSKVILLLLPTLGNPIRSLKNCRYTVSHVQKPTEEFRYTITNIKVDLRSGTRLAKLAELLSPPTLAPSTAQKALAAVTLLPRTKAEKAANVSAVLSYLYATGCLPTNSIKPSDIVDGHREVTLSCLWALVAGKRGLKHLVNWKEIEGETRRLWRKYRLDPSKLVQLSELAANDGDDPSEAVYLSRLDLWVHAIAAPQGISCANAATTFTNGNIVGAIVDEYKPSSDNAAGGDPGIAVSLSLTEKLKAIGCSDAFLNLFKPEGRTGRVVNDNFVIASLAFLASRVLAATAEMRAALRVQRWWRDLIFRRQAADKVRELLEKARAAEAAAIHKREEDAAVAIQRAWRGAVARRVAELTSRLTAVQALARGWIVRQAIDYRFRPGAKREERVKSAIEALRRAKAEEQASDPYALGKPAASEPDGESRVKQSKKAKRRKNTVQESALGGGGGGYDIWQDLAEIEDHDTVE</sequence>
<dbReference type="Pfam" id="PF00307">
    <property type="entry name" value="CH"/>
    <property type="match status" value="1"/>
</dbReference>
<accession>W7I6L9</accession>
<feature type="compositionally biased region" description="Basic residues" evidence="6">
    <location>
        <begin position="993"/>
        <end position="1003"/>
    </location>
</feature>
<dbReference type="Pfam" id="PF00612">
    <property type="entry name" value="IQ"/>
    <property type="match status" value="1"/>
</dbReference>